<sequence>MPAPAPNDPHRRHSRAATTDRTRTDPGQPTAAARIVLDLHRNVAGECVRGCGPWPCDAVVETTTGAGQ</sequence>
<comment type="caution">
    <text evidence="2">The sequence shown here is derived from an EMBL/GenBank/DDBJ whole genome shotgun (WGS) entry which is preliminary data.</text>
</comment>
<dbReference type="EMBL" id="BAAANT010000008">
    <property type="protein sequence ID" value="GAA2138428.1"/>
    <property type="molecule type" value="Genomic_DNA"/>
</dbReference>
<protein>
    <submittedName>
        <fullName evidence="2">Uncharacterized protein</fullName>
    </submittedName>
</protein>
<evidence type="ECO:0000256" key="1">
    <source>
        <dbReference type="SAM" id="MobiDB-lite"/>
    </source>
</evidence>
<feature type="region of interest" description="Disordered" evidence="1">
    <location>
        <begin position="1"/>
        <end position="29"/>
    </location>
</feature>
<dbReference type="RefSeq" id="WP_344462976.1">
    <property type="nucleotide sequence ID" value="NZ_BAAANT010000008.1"/>
</dbReference>
<keyword evidence="3" id="KW-1185">Reference proteome</keyword>
<evidence type="ECO:0000313" key="2">
    <source>
        <dbReference type="EMBL" id="GAA2138428.1"/>
    </source>
</evidence>
<proteinExistence type="predicted"/>
<organism evidence="2 3">
    <name type="scientific">Kitasatospora kazusensis</name>
    <dbReference type="NCBI Taxonomy" id="407974"/>
    <lineage>
        <taxon>Bacteria</taxon>
        <taxon>Bacillati</taxon>
        <taxon>Actinomycetota</taxon>
        <taxon>Actinomycetes</taxon>
        <taxon>Kitasatosporales</taxon>
        <taxon>Streptomycetaceae</taxon>
        <taxon>Kitasatospora</taxon>
    </lineage>
</organism>
<dbReference type="Proteomes" id="UP001422759">
    <property type="component" value="Unassembled WGS sequence"/>
</dbReference>
<gene>
    <name evidence="2" type="ORF">GCM10009760_19770</name>
</gene>
<accession>A0ABP5KZU3</accession>
<evidence type="ECO:0000313" key="3">
    <source>
        <dbReference type="Proteomes" id="UP001422759"/>
    </source>
</evidence>
<name>A0ABP5KZU3_9ACTN</name>
<reference evidence="3" key="1">
    <citation type="journal article" date="2019" name="Int. J. Syst. Evol. Microbiol.">
        <title>The Global Catalogue of Microorganisms (GCM) 10K type strain sequencing project: providing services to taxonomists for standard genome sequencing and annotation.</title>
        <authorList>
            <consortium name="The Broad Institute Genomics Platform"/>
            <consortium name="The Broad Institute Genome Sequencing Center for Infectious Disease"/>
            <person name="Wu L."/>
            <person name="Ma J."/>
        </authorList>
    </citation>
    <scope>NUCLEOTIDE SEQUENCE [LARGE SCALE GENOMIC DNA]</scope>
    <source>
        <strain evidence="3">JCM 14560</strain>
    </source>
</reference>